<feature type="region of interest" description="Disordered" evidence="3">
    <location>
        <begin position="369"/>
        <end position="418"/>
    </location>
</feature>
<dbReference type="Gene3D" id="1.25.40.10">
    <property type="entry name" value="Tetratricopeptide repeat domain"/>
    <property type="match status" value="2"/>
</dbReference>
<dbReference type="GO" id="GO:0006402">
    <property type="term" value="P:mRNA catabolic process"/>
    <property type="evidence" value="ECO:0007669"/>
    <property type="project" value="TreeGrafter"/>
</dbReference>
<name>A0A834LVU4_RHOSS</name>
<dbReference type="PROSITE" id="PS50005">
    <property type="entry name" value="TPR"/>
    <property type="match status" value="1"/>
</dbReference>
<feature type="region of interest" description="Disordered" evidence="3">
    <location>
        <begin position="854"/>
        <end position="891"/>
    </location>
</feature>
<dbReference type="InterPro" id="IPR019734">
    <property type="entry name" value="TPR_rpt"/>
</dbReference>
<keyword evidence="5" id="KW-1185">Reference proteome</keyword>
<dbReference type="InterPro" id="IPR039740">
    <property type="entry name" value="CNOT10"/>
</dbReference>
<comment type="similarity">
    <text evidence="1">Belongs to the CNOT10 family.</text>
</comment>
<feature type="compositionally biased region" description="Basic and acidic residues" evidence="3">
    <location>
        <begin position="864"/>
        <end position="873"/>
    </location>
</feature>
<dbReference type="PANTHER" id="PTHR12979">
    <property type="entry name" value="CCR4-NOT TRANSCRIPTION COMPLEX SUBUNIT 10"/>
    <property type="match status" value="1"/>
</dbReference>
<dbReference type="GO" id="GO:0017148">
    <property type="term" value="P:negative regulation of translation"/>
    <property type="evidence" value="ECO:0007669"/>
    <property type="project" value="TreeGrafter"/>
</dbReference>
<dbReference type="OrthoDB" id="25157at2759"/>
<dbReference type="SMART" id="SM00028">
    <property type="entry name" value="TPR"/>
    <property type="match status" value="3"/>
</dbReference>
<evidence type="ECO:0000256" key="2">
    <source>
        <dbReference type="PROSITE-ProRule" id="PRU00339"/>
    </source>
</evidence>
<comment type="caution">
    <text evidence="4">The sequence shown here is derived from an EMBL/GenBank/DDBJ whole genome shotgun (WGS) entry which is preliminary data.</text>
</comment>
<protein>
    <recommendedName>
        <fullName evidence="6">CCR4-NOT transcription complex subunit 10</fullName>
    </recommendedName>
</protein>
<organism evidence="4 5">
    <name type="scientific">Rhododendron simsii</name>
    <name type="common">Sims's rhododendron</name>
    <dbReference type="NCBI Taxonomy" id="118357"/>
    <lineage>
        <taxon>Eukaryota</taxon>
        <taxon>Viridiplantae</taxon>
        <taxon>Streptophyta</taxon>
        <taxon>Embryophyta</taxon>
        <taxon>Tracheophyta</taxon>
        <taxon>Spermatophyta</taxon>
        <taxon>Magnoliopsida</taxon>
        <taxon>eudicotyledons</taxon>
        <taxon>Gunneridae</taxon>
        <taxon>Pentapetalae</taxon>
        <taxon>asterids</taxon>
        <taxon>Ericales</taxon>
        <taxon>Ericaceae</taxon>
        <taxon>Ericoideae</taxon>
        <taxon>Rhodoreae</taxon>
        <taxon>Rhododendron</taxon>
    </lineage>
</organism>
<evidence type="ECO:0008006" key="6">
    <source>
        <dbReference type="Google" id="ProtNLM"/>
    </source>
</evidence>
<evidence type="ECO:0000313" key="4">
    <source>
        <dbReference type="EMBL" id="KAF7153910.1"/>
    </source>
</evidence>
<feature type="repeat" description="TPR" evidence="2">
    <location>
        <begin position="905"/>
        <end position="938"/>
    </location>
</feature>
<accession>A0A834LVU4</accession>
<evidence type="ECO:0000313" key="5">
    <source>
        <dbReference type="Proteomes" id="UP000626092"/>
    </source>
</evidence>
<evidence type="ECO:0000256" key="1">
    <source>
        <dbReference type="ARBA" id="ARBA00010080"/>
    </source>
</evidence>
<dbReference type="AlphaFoldDB" id="A0A834LVU4"/>
<dbReference type="SUPFAM" id="SSF48452">
    <property type="entry name" value="TPR-like"/>
    <property type="match status" value="2"/>
</dbReference>
<gene>
    <name evidence="4" type="ORF">RHSIM_Rhsim01G0061400</name>
</gene>
<feature type="compositionally biased region" description="Polar residues" evidence="3">
    <location>
        <begin position="877"/>
        <end position="891"/>
    </location>
</feature>
<proteinExistence type="inferred from homology"/>
<dbReference type="PANTHER" id="PTHR12979:SF5">
    <property type="entry name" value="CCR4-NOT TRANSCRIPTION COMPLEX SUBUNIT 10"/>
    <property type="match status" value="1"/>
</dbReference>
<dbReference type="Proteomes" id="UP000626092">
    <property type="component" value="Unassembled WGS sequence"/>
</dbReference>
<keyword evidence="2" id="KW-0802">TPR repeat</keyword>
<dbReference type="GO" id="GO:0030014">
    <property type="term" value="C:CCR4-NOT complex"/>
    <property type="evidence" value="ECO:0007669"/>
    <property type="project" value="InterPro"/>
</dbReference>
<evidence type="ECO:0000256" key="3">
    <source>
        <dbReference type="SAM" id="MobiDB-lite"/>
    </source>
</evidence>
<dbReference type="InterPro" id="IPR011990">
    <property type="entry name" value="TPR-like_helical_dom_sf"/>
</dbReference>
<dbReference type="EMBL" id="WJXA01000001">
    <property type="protein sequence ID" value="KAF7153910.1"/>
    <property type="molecule type" value="Genomic_DNA"/>
</dbReference>
<reference evidence="4" key="1">
    <citation type="submission" date="2019-11" db="EMBL/GenBank/DDBJ databases">
        <authorList>
            <person name="Liu Y."/>
            <person name="Hou J."/>
            <person name="Li T.-Q."/>
            <person name="Guan C.-H."/>
            <person name="Wu X."/>
            <person name="Wu H.-Z."/>
            <person name="Ling F."/>
            <person name="Zhang R."/>
            <person name="Shi X.-G."/>
            <person name="Ren J.-P."/>
            <person name="Chen E.-F."/>
            <person name="Sun J.-M."/>
        </authorList>
    </citation>
    <scope>NUCLEOTIDE SEQUENCE</scope>
    <source>
        <strain evidence="4">Adult_tree_wgs_1</strain>
        <tissue evidence="4">Leaves</tissue>
    </source>
</reference>
<sequence>MDSKDSSPFSSSSSSIEDDGALSALAAGLARDASIAFHSGRFSECVDLLNQLLQKKDNDPKVHHNIAISRYFQDGCADPKKLFEVLSTLKKQSDELAHASGEHTEAGTNVGNKAVLLSKGTNNVAHQLSSANSSDVVYANEFDTSVTMLNIAVIWFHLHEYAKAYSILNSLYQKIEPIDEATALHICLLFLDVALASHDPWKFVAEMLSLSLNHCAVLGISSHMKDWAYLPGLVTPSLKVDLFILGHCCKSSSVILGLEDDLYLPTVEEEGAVVRYWKEGQTMGDNSSMDKQLNMILKSGGFSLFIVRISGLRGHILDVVVVGFIYSMENASLVRSFRHLTCNGLSLPPIQLRDVITYVEKAYCGNNLTSQSDNGSSTQQQSTNLAMKSSSLPSNSAATDVSNTDSVSTVNASDNSLSRTLSEENLETLISTIDMSGQNLSRPSGLQSSNDILRTPSDHSISTSDLRLKLHLYKVRFLLLTRNLKAAKREVKTAMAMNVSRGKDSSMALLLKSQLEYARGNYPKAIKLLMASSNRTDLGFSTIYNNNLGCIYYRLGKYHTASVFFSKALSNSSSLRKEKPLKLSTFSQDNSLRIIYNCGVQYLACRKPILAARCFHKASLVFCRRPLLWLRIAECCLMALEKGLLQSCGAQSEVRVHVIGTGKWRQLALEDGISGKGYVDFVGKNDGFLGDDKNPNLSMPFARQCLLNALHLLNCLETERLKSGLLHSSTLDEIGDLVLGQTMANGDAKEQKGGNSNNPNAAFQISLSDYEEVCRRETQLIKQAILADLAYVELQFGNPLKALSTARSLLELHGCSRVYVFLGHIYAAESLCLLNRPKEAAEHLLVYLSSGSHVEPPYSEEDTEKFREEKVADFEESNSGPLTTSNPPQTESQDFLFLKPEEARGTLNANLGAFFAVQGDLEQAHRFLIQALSLIPNSLEAFLTAIYVDLMVGKTQEALSKLKDCSRIRFVSGSLAL</sequence>